<name>A0A0M2V9T4_9GAMM</name>
<evidence type="ECO:0000313" key="4">
    <source>
        <dbReference type="Proteomes" id="UP000034228"/>
    </source>
</evidence>
<keyword evidence="4" id="KW-1185">Reference proteome</keyword>
<dbReference type="EMBL" id="LAHO01000004">
    <property type="protein sequence ID" value="KKO46415.1"/>
    <property type="molecule type" value="Genomic_DNA"/>
</dbReference>
<dbReference type="PANTHER" id="PTHR32305">
    <property type="match status" value="1"/>
</dbReference>
<dbReference type="RefSeq" id="WP_046556856.1">
    <property type="nucleotide sequence ID" value="NZ_LAHO01000004.1"/>
</dbReference>
<evidence type="ECO:0000259" key="2">
    <source>
        <dbReference type="Pfam" id="PF25023"/>
    </source>
</evidence>
<sequence length="1557" mass="172059">MENKLTFSLLAVFGLSGFAHAYSEKEIAELSALFIQAKDPLTSMPPPMTAQSMSSSGDDGAALKLMTELALSRMEVKEQITPETTDLFGDRVDLNSGSISFSHIDVALKGNSNLPVEIRRAYRGSKNNRGNNSSLGDWVLEIPSISTTTLEYKPGFLSHIPNCGYLSPAYADTGFATVGPAQYWSGDILDVPGVTNQKLREAYTTGGAIAGRVADNWKVTCLNDRYGFEAISPEGTKYTFDVVRLVPASLVLVAQEADVLDPNYDVAELLRSYTLNVQVSRIEDRFGNWVNYVYDAATLPYGSSSTFLSYSNKLVKIESSDTRVVDIFYESGTNTDRIERIEADGKTWRYRYISEYDAPDQLYKDVLTEVERPDNKKWLFDLVFDKFGGITTGAQGLSDCQVVANVAKVSTITHPEGAVFKLTQKPAQFGRTEVPYNTSQNPSETIGHHTVSRCVTNLAISKKELLFNQQNLTWNYSYSQNAGSPRQMGNTPLPAALTGLPAAPSGYSLMDLRSTTVSNPDGSKTVHVFDRKFHEKEGQEVQSLYYDTDGNTLLKAQNVSFTVLPKTGKVRMVSCKPSQYPIFELPGDECNKAFENEAKEENHVYQNVVKTSLYSEGVATDFTTEYSNYNSYGKPELVKETSSFGTKYTKQSYLQDTDLWVLNLPTVTQVSANNSSYTTVAETSYYSATHDYKLLPYQSKRFGQLVSTNSSYHADGNLKRQTYNVPNRYIEYNNYVRGIPQQITLPGRYNASATKTANLVVNTKGEITSVTNFNGHTFGYEYDIMGRVELITPPSGWTPTTITYTSAADRFVQTLTKGSYQKRIEMDALFRPLLTREYDTANNIITYVNQQFDAYNQPVFTSYPSTSSTETDGTAFVYDGLQRLLQQTSTVDNLGSNYYYLSGNRVQMVNAKGHSTITTYKALGAPAQKLPTLIEQPEGVTTSLDYNLFDNLVTVQQGAITELRRYNAQQRLCRLVRPDVGHTAYDYNVIGEVFWEAKGASGKADNCNTASVLAAEKVSFSYDNIGNVHHITYPDTSGNIVHTFDAQGQLTKLTSGAHLWDYSYNSLGLLDTETLTIDNLSFMLDPEYNAMGHLASLTYPSARTVSFAPNAFGQATTAGTYATAAQYYPTGQLKQFSYGNGLTFNQTLDDKMRPYTRTVSKSGNLLAQTYTYDDNDNIDTIIDSIVPGNSLTLGYDNLDRLTSASGFWGSGSFSYDARGNIESKNLGSEQLTYNYGTNNRLNSVTGSLSRTFGYDSRGNITSNGQRSFVFNRANRLASSGSISYSYDGHGRRVLKNNNGAKTYSLYNSQGVLMSTYESGGYTDYFYLGSQLVAKYNDPNTQSDKPGYTGHVEDEDLQLTYMQQRYYDPVIGRFYSNDPVGFTPSNPMMFNRYAYANNNPYKFVDPDGRNPTGRGMPDLEQARAQAPFVIDAIPIASDIKGIADAVQDPSAVNVIAAGVGLVPLAGDALAAIAKNIKRFIQKAPANAKTSIEQKSLPNDGVAVQATSPGNVPGSKAVYEKQIDSNGNTVQYTKTTYDPDGEIVHVKDKISNEEFKRNE</sequence>
<evidence type="ECO:0000256" key="1">
    <source>
        <dbReference type="ARBA" id="ARBA00022737"/>
    </source>
</evidence>
<dbReference type="PANTHER" id="PTHR32305:SF15">
    <property type="entry name" value="PROTEIN RHSA-RELATED"/>
    <property type="match status" value="1"/>
</dbReference>
<dbReference type="Proteomes" id="UP000034228">
    <property type="component" value="Unassembled WGS sequence"/>
</dbReference>
<dbReference type="OrthoDB" id="9806238at2"/>
<accession>A0A0M2V9T4</accession>
<reference evidence="3 4" key="1">
    <citation type="submission" date="2015-03" db="EMBL/GenBank/DDBJ databases">
        <title>Draft genome sequences of two protease-producing strains of Arsukibacterium isolated from two cold and alkaline environments.</title>
        <authorList>
            <person name="Lylloff J.E."/>
            <person name="Skov L.B."/>
            <person name="Jepsen M."/>
            <person name="Hallin P.F."/>
            <person name="Sorensen S.J."/>
            <person name="Stougaard P."/>
            <person name="Glaring M.A."/>
        </authorList>
    </citation>
    <scope>NUCLEOTIDE SEQUENCE [LARGE SCALE GENOMIC DNA]</scope>
    <source>
        <strain evidence="3 4">GCM72</strain>
    </source>
</reference>
<organism evidence="3 4">
    <name type="scientific">Arsukibacterium ikkense</name>
    <dbReference type="NCBI Taxonomy" id="336831"/>
    <lineage>
        <taxon>Bacteria</taxon>
        <taxon>Pseudomonadati</taxon>
        <taxon>Pseudomonadota</taxon>
        <taxon>Gammaproteobacteria</taxon>
        <taxon>Chromatiales</taxon>
        <taxon>Chromatiaceae</taxon>
        <taxon>Arsukibacterium</taxon>
    </lineage>
</organism>
<protein>
    <recommendedName>
        <fullName evidence="2">Teneurin-like YD-shell domain-containing protein</fullName>
    </recommendedName>
</protein>
<evidence type="ECO:0000313" key="3">
    <source>
        <dbReference type="EMBL" id="KKO46415.1"/>
    </source>
</evidence>
<dbReference type="NCBIfam" id="TIGR03696">
    <property type="entry name" value="Rhs_assc_core"/>
    <property type="match status" value="1"/>
</dbReference>
<dbReference type="InterPro" id="IPR056823">
    <property type="entry name" value="TEN-like_YD-shell"/>
</dbReference>
<gene>
    <name evidence="3" type="ORF">WG68_06530</name>
</gene>
<dbReference type="InterPro" id="IPR022385">
    <property type="entry name" value="Rhs_assc_core"/>
</dbReference>
<dbReference type="STRING" id="336831.WG68_06530"/>
<dbReference type="Pfam" id="PF25023">
    <property type="entry name" value="TEN_YD-shell"/>
    <property type="match status" value="1"/>
</dbReference>
<keyword evidence="1" id="KW-0677">Repeat</keyword>
<dbReference type="Gene3D" id="2.180.10.10">
    <property type="entry name" value="RHS repeat-associated core"/>
    <property type="match status" value="2"/>
</dbReference>
<feature type="domain" description="Teneurin-like YD-shell" evidence="2">
    <location>
        <begin position="1212"/>
        <end position="1330"/>
    </location>
</feature>
<comment type="caution">
    <text evidence="3">The sequence shown here is derived from an EMBL/GenBank/DDBJ whole genome shotgun (WGS) entry which is preliminary data.</text>
</comment>
<dbReference type="InterPro" id="IPR050708">
    <property type="entry name" value="T6SS_VgrG/RHS"/>
</dbReference>
<proteinExistence type="predicted"/>
<dbReference type="PATRIC" id="fig|336831.14.peg.3050"/>